<dbReference type="RefSeq" id="WP_160551918.1">
    <property type="nucleotide sequence ID" value="NZ_CP047650.1"/>
</dbReference>
<gene>
    <name evidence="1" type="ORF">GT347_10590</name>
</gene>
<dbReference type="EMBL" id="CP047650">
    <property type="protein sequence ID" value="QHI98401.1"/>
    <property type="molecule type" value="Genomic_DNA"/>
</dbReference>
<dbReference type="InterPro" id="IPR003477">
    <property type="entry name" value="PemK-like"/>
</dbReference>
<dbReference type="InterPro" id="IPR011067">
    <property type="entry name" value="Plasmid_toxin/cell-grow_inhib"/>
</dbReference>
<dbReference type="PANTHER" id="PTHR33988">
    <property type="entry name" value="ENDORIBONUCLEASE MAZF-RELATED"/>
    <property type="match status" value="1"/>
</dbReference>
<proteinExistence type="predicted"/>
<sequence>MAEVKRGDVVAVSLQGDFGKPRPALVVQADGLAGLGSVVVCPLTSDLRDAPLFRVTVEPDRANGLKSLSQVMVDKISTLPRDKLGEAFGSLNADRMRAVERAMFVVLGLA</sequence>
<evidence type="ECO:0000313" key="1">
    <source>
        <dbReference type="EMBL" id="QHI98401.1"/>
    </source>
</evidence>
<reference evidence="1 2" key="1">
    <citation type="submission" date="2020-01" db="EMBL/GenBank/DDBJ databases">
        <title>Genome sequencing of strain KACC 21265.</title>
        <authorList>
            <person name="Heo J."/>
            <person name="Kim S.-J."/>
            <person name="Kim J.-S."/>
            <person name="Hong S.-B."/>
            <person name="Kwon S.-W."/>
        </authorList>
    </citation>
    <scope>NUCLEOTIDE SEQUENCE [LARGE SCALE GENOMIC DNA]</scope>
    <source>
        <strain evidence="1 2">KACC 21265</strain>
    </source>
</reference>
<dbReference type="Pfam" id="PF02452">
    <property type="entry name" value="PemK_toxin"/>
    <property type="match status" value="1"/>
</dbReference>
<name>A0A857J5Y3_9BURK</name>
<dbReference type="GO" id="GO:0003677">
    <property type="term" value="F:DNA binding"/>
    <property type="evidence" value="ECO:0007669"/>
    <property type="project" value="InterPro"/>
</dbReference>
<dbReference type="GO" id="GO:0004521">
    <property type="term" value="F:RNA endonuclease activity"/>
    <property type="evidence" value="ECO:0007669"/>
    <property type="project" value="TreeGrafter"/>
</dbReference>
<dbReference type="SUPFAM" id="SSF50118">
    <property type="entry name" value="Cell growth inhibitor/plasmid maintenance toxic component"/>
    <property type="match status" value="1"/>
</dbReference>
<accession>A0A857J5Y3</accession>
<dbReference type="GO" id="GO:0006402">
    <property type="term" value="P:mRNA catabolic process"/>
    <property type="evidence" value="ECO:0007669"/>
    <property type="project" value="TreeGrafter"/>
</dbReference>
<keyword evidence="2" id="KW-1185">Reference proteome</keyword>
<organism evidence="1 2">
    <name type="scientific">Xylophilus rhododendri</name>
    <dbReference type="NCBI Taxonomy" id="2697032"/>
    <lineage>
        <taxon>Bacteria</taxon>
        <taxon>Pseudomonadati</taxon>
        <taxon>Pseudomonadota</taxon>
        <taxon>Betaproteobacteria</taxon>
        <taxon>Burkholderiales</taxon>
        <taxon>Xylophilus</taxon>
    </lineage>
</organism>
<dbReference type="Proteomes" id="UP000464787">
    <property type="component" value="Chromosome"/>
</dbReference>
<dbReference type="AlphaFoldDB" id="A0A857J5Y3"/>
<evidence type="ECO:0000313" key="2">
    <source>
        <dbReference type="Proteomes" id="UP000464787"/>
    </source>
</evidence>
<dbReference type="Gene3D" id="2.30.30.110">
    <property type="match status" value="1"/>
</dbReference>
<protein>
    <submittedName>
        <fullName evidence="1">Type II toxin-antitoxin system PemK/MazF family toxin</fullName>
    </submittedName>
</protein>
<dbReference type="KEGG" id="xyk:GT347_10590"/>
<dbReference type="GO" id="GO:0016075">
    <property type="term" value="P:rRNA catabolic process"/>
    <property type="evidence" value="ECO:0007669"/>
    <property type="project" value="TreeGrafter"/>
</dbReference>